<dbReference type="InterPro" id="IPR008978">
    <property type="entry name" value="HSP20-like_chaperone"/>
</dbReference>
<dbReference type="Pfam" id="PF05002">
    <property type="entry name" value="SGS"/>
    <property type="match status" value="1"/>
</dbReference>
<evidence type="ECO:0000256" key="1">
    <source>
        <dbReference type="ARBA" id="ARBA00008509"/>
    </source>
</evidence>
<organism evidence="5 6">
    <name type="scientific">Lasiosphaeris hirsuta</name>
    <dbReference type="NCBI Taxonomy" id="260670"/>
    <lineage>
        <taxon>Eukaryota</taxon>
        <taxon>Fungi</taxon>
        <taxon>Dikarya</taxon>
        <taxon>Ascomycota</taxon>
        <taxon>Pezizomycotina</taxon>
        <taxon>Sordariomycetes</taxon>
        <taxon>Sordariomycetidae</taxon>
        <taxon>Sordariales</taxon>
        <taxon>Lasiosphaeriaceae</taxon>
        <taxon>Lasiosphaeris</taxon>
    </lineage>
</organism>
<dbReference type="Proteomes" id="UP001172102">
    <property type="component" value="Unassembled WGS sequence"/>
</dbReference>
<name>A0AA40AQG0_9PEZI</name>
<dbReference type="AlphaFoldDB" id="A0AA40AQG0"/>
<dbReference type="InterPro" id="IPR007052">
    <property type="entry name" value="CS_dom"/>
</dbReference>
<dbReference type="Gene3D" id="1.25.40.10">
    <property type="entry name" value="Tetratricopeptide repeat domain"/>
    <property type="match status" value="1"/>
</dbReference>
<protein>
    <submittedName>
        <fullName evidence="5">SGS domain-containing protein</fullName>
    </submittedName>
</protein>
<dbReference type="InterPro" id="IPR044563">
    <property type="entry name" value="Sgt1-like"/>
</dbReference>
<feature type="region of interest" description="Disordered" evidence="2">
    <location>
        <begin position="195"/>
        <end position="245"/>
    </location>
</feature>
<feature type="domain" description="SGS" evidence="3">
    <location>
        <begin position="382"/>
        <end position="467"/>
    </location>
</feature>
<dbReference type="GO" id="GO:0051087">
    <property type="term" value="F:protein-folding chaperone binding"/>
    <property type="evidence" value="ECO:0007669"/>
    <property type="project" value="InterPro"/>
</dbReference>
<dbReference type="PROSITE" id="PS51048">
    <property type="entry name" value="SGS"/>
    <property type="match status" value="1"/>
</dbReference>
<dbReference type="SUPFAM" id="SSF49764">
    <property type="entry name" value="HSP20-like chaperones"/>
    <property type="match status" value="1"/>
</dbReference>
<dbReference type="InterPro" id="IPR011990">
    <property type="entry name" value="TPR-like_helical_dom_sf"/>
</dbReference>
<feature type="domain" description="CS" evidence="4">
    <location>
        <begin position="247"/>
        <end position="345"/>
    </location>
</feature>
<accession>A0AA40AQG0</accession>
<reference evidence="5" key="1">
    <citation type="submission" date="2023-06" db="EMBL/GenBank/DDBJ databases">
        <title>Genome-scale phylogeny and comparative genomics of the fungal order Sordariales.</title>
        <authorList>
            <consortium name="Lawrence Berkeley National Laboratory"/>
            <person name="Hensen N."/>
            <person name="Bonometti L."/>
            <person name="Westerberg I."/>
            <person name="Brannstrom I.O."/>
            <person name="Guillou S."/>
            <person name="Cros-Aarteil S."/>
            <person name="Calhoun S."/>
            <person name="Haridas S."/>
            <person name="Kuo A."/>
            <person name="Mondo S."/>
            <person name="Pangilinan J."/>
            <person name="Riley R."/>
            <person name="Labutti K."/>
            <person name="Andreopoulos B."/>
            <person name="Lipzen A."/>
            <person name="Chen C."/>
            <person name="Yanf M."/>
            <person name="Daum C."/>
            <person name="Ng V."/>
            <person name="Clum A."/>
            <person name="Steindorff A."/>
            <person name="Ohm R."/>
            <person name="Martin F."/>
            <person name="Silar P."/>
            <person name="Natvig D."/>
            <person name="Lalanne C."/>
            <person name="Gautier V."/>
            <person name="Ament-Velasquez S.L."/>
            <person name="Kruys A."/>
            <person name="Hutchinson M.I."/>
            <person name="Powell A.J."/>
            <person name="Barry K."/>
            <person name="Miller A.N."/>
            <person name="Grigoriev I.V."/>
            <person name="Debuchy R."/>
            <person name="Gladieux P."/>
            <person name="Thoren M.H."/>
            <person name="Johannesson H."/>
        </authorList>
    </citation>
    <scope>NUCLEOTIDE SEQUENCE</scope>
    <source>
        <strain evidence="5">SMH4607-1</strain>
    </source>
</reference>
<dbReference type="Gene3D" id="2.60.40.790">
    <property type="match status" value="1"/>
</dbReference>
<evidence type="ECO:0000259" key="4">
    <source>
        <dbReference type="PROSITE" id="PS51203"/>
    </source>
</evidence>
<dbReference type="EMBL" id="JAUKUA010000003">
    <property type="protein sequence ID" value="KAK0720128.1"/>
    <property type="molecule type" value="Genomic_DNA"/>
</dbReference>
<dbReference type="Pfam" id="PF04969">
    <property type="entry name" value="CS"/>
    <property type="match status" value="1"/>
</dbReference>
<evidence type="ECO:0000259" key="3">
    <source>
        <dbReference type="PROSITE" id="PS51048"/>
    </source>
</evidence>
<gene>
    <name evidence="5" type="ORF">B0H67DRAFT_485577</name>
</gene>
<evidence type="ECO:0000313" key="5">
    <source>
        <dbReference type="EMBL" id="KAK0720128.1"/>
    </source>
</evidence>
<proteinExistence type="inferred from homology"/>
<sequence length="467" mass="50819">MSSTTFGHKGLAAVQNKDWAGAILSLDKALESSNSPAWLLARAHAHSQLKNYDAALHDAELAYHVAAERGSGNSRKLMIDAQYRRATIYFKLGRYADSDCCAKWSMLLAEGRPAREADGVEKNIDEAGRYTITYTDGIADKSGQPGQDSKATLATMGATPKTGFESEWNRGYAWRSQALGALKGLAPDHPGWKVNVTKVPSKPQNKAKKAEPVEVDSDEEDIKAASASSQKIAKKSGPASGSVPDEKMKLRVDFYQTPTTVTVSLFVKDVKKDTLQVDFTGAQARIHPIPREAAPYVKSGDREATSTLTLGGEIVPSASRWSATPRKIELTLQKAVPGTKWGRWGEENIGPESFHVADIERPAAANLVSNENTKPETAAAPAYPTSSKSGPKDWDKLGDDDEDDGKSDVNFFFKQLYKGATPEQQRAMMKSFVESNGTALSTDWNDVKSRTVETIPPEGIEAKKWEP</sequence>
<keyword evidence="6" id="KW-1185">Reference proteome</keyword>
<comment type="caution">
    <text evidence="5">The sequence shown here is derived from an EMBL/GenBank/DDBJ whole genome shotgun (WGS) entry which is preliminary data.</text>
</comment>
<comment type="similarity">
    <text evidence="1">Belongs to the SGT1 family.</text>
</comment>
<feature type="region of interest" description="Disordered" evidence="2">
    <location>
        <begin position="368"/>
        <end position="406"/>
    </location>
</feature>
<dbReference type="CDD" id="cd06466">
    <property type="entry name" value="p23_CS_SGT1_like"/>
    <property type="match status" value="1"/>
</dbReference>
<evidence type="ECO:0000313" key="6">
    <source>
        <dbReference type="Proteomes" id="UP001172102"/>
    </source>
</evidence>
<dbReference type="PANTHER" id="PTHR45862">
    <property type="entry name" value="PROTEIN SGT1 HOMOLOG"/>
    <property type="match status" value="1"/>
</dbReference>
<dbReference type="PROSITE" id="PS51203">
    <property type="entry name" value="CS"/>
    <property type="match status" value="1"/>
</dbReference>
<dbReference type="InterPro" id="IPR007699">
    <property type="entry name" value="SGS_dom"/>
</dbReference>
<evidence type="ECO:0000256" key="2">
    <source>
        <dbReference type="SAM" id="MobiDB-lite"/>
    </source>
</evidence>
<dbReference type="SUPFAM" id="SSF48452">
    <property type="entry name" value="TPR-like"/>
    <property type="match status" value="1"/>
</dbReference>